<evidence type="ECO:0000256" key="5">
    <source>
        <dbReference type="ARBA" id="ARBA00023136"/>
    </source>
</evidence>
<dbReference type="VEuPathDB" id="TrichDB:TRFO_42711"/>
<comment type="catalytic activity">
    <reaction evidence="8">
        <text>L-cysteinyl-[protein] + hexadecanoyl-CoA = S-hexadecanoyl-L-cysteinyl-[protein] + CoA</text>
        <dbReference type="Rhea" id="RHEA:36683"/>
        <dbReference type="Rhea" id="RHEA-COMP:10131"/>
        <dbReference type="Rhea" id="RHEA-COMP:11032"/>
        <dbReference type="ChEBI" id="CHEBI:29950"/>
        <dbReference type="ChEBI" id="CHEBI:57287"/>
        <dbReference type="ChEBI" id="CHEBI:57379"/>
        <dbReference type="ChEBI" id="CHEBI:74151"/>
        <dbReference type="EC" id="2.3.1.225"/>
    </reaction>
</comment>
<feature type="transmembrane region" description="Helical" evidence="8">
    <location>
        <begin position="150"/>
        <end position="170"/>
    </location>
</feature>
<evidence type="ECO:0000313" key="10">
    <source>
        <dbReference type="EMBL" id="OHT15066.1"/>
    </source>
</evidence>
<dbReference type="Pfam" id="PF01529">
    <property type="entry name" value="DHHC"/>
    <property type="match status" value="1"/>
</dbReference>
<comment type="subcellular location">
    <subcellularLocation>
        <location evidence="1">Membrane</location>
        <topology evidence="1">Multi-pass membrane protein</topology>
    </subcellularLocation>
</comment>
<evidence type="ECO:0000256" key="6">
    <source>
        <dbReference type="ARBA" id="ARBA00023315"/>
    </source>
</evidence>
<keyword evidence="6 8" id="KW-0012">Acyltransferase</keyword>
<dbReference type="Proteomes" id="UP000179807">
    <property type="component" value="Unassembled WGS sequence"/>
</dbReference>
<dbReference type="GO" id="GO:0005783">
    <property type="term" value="C:endoplasmic reticulum"/>
    <property type="evidence" value="ECO:0007669"/>
    <property type="project" value="TreeGrafter"/>
</dbReference>
<sequence length="262" mass="29456">MGTFCRTCSRILPNSFVIGMASALYACDAFFVYPNVLMNSSRGFLFTLNMILTTSLFAMWLWCWLTAAVGDPGRTEDDLADRGYLNRIKNGDIPNCIRHLPLCPICSLPQPKHSGHCKTCGHCILRIDHHCGVTGQCVADKNLKGFILSFFYSALYAISMAPIGAYEFFVVQKMEILPLLLMIYGPAFFVLMSIFGVTFLMQAMEELSTADKIGARPQKIALKKFLKSFGSTFTEKIIPYQRHTTKFAWIGVNWDEEDVIPL</sequence>
<keyword evidence="4 8" id="KW-1133">Transmembrane helix</keyword>
<dbReference type="RefSeq" id="XP_068368202.1">
    <property type="nucleotide sequence ID" value="XM_068514451.1"/>
</dbReference>
<dbReference type="GO" id="GO:0006612">
    <property type="term" value="P:protein targeting to membrane"/>
    <property type="evidence" value="ECO:0007669"/>
    <property type="project" value="TreeGrafter"/>
</dbReference>
<feature type="transmembrane region" description="Helical" evidence="8">
    <location>
        <begin position="176"/>
        <end position="200"/>
    </location>
</feature>
<gene>
    <name evidence="10" type="ORF">TRFO_42711</name>
</gene>
<proteinExistence type="inferred from homology"/>
<dbReference type="PANTHER" id="PTHR22883:SF23">
    <property type="entry name" value="PALMITOYLTRANSFERASE ZDHHC6"/>
    <property type="match status" value="1"/>
</dbReference>
<comment type="caution">
    <text evidence="10">The sequence shown here is derived from an EMBL/GenBank/DDBJ whole genome shotgun (WGS) entry which is preliminary data.</text>
</comment>
<evidence type="ECO:0000256" key="3">
    <source>
        <dbReference type="ARBA" id="ARBA00022692"/>
    </source>
</evidence>
<keyword evidence="2 8" id="KW-0808">Transferase</keyword>
<keyword evidence="5 8" id="KW-0472">Membrane</keyword>
<evidence type="ECO:0000256" key="7">
    <source>
        <dbReference type="ARBA" id="ARBA00038298"/>
    </source>
</evidence>
<dbReference type="PANTHER" id="PTHR22883">
    <property type="entry name" value="ZINC FINGER DHHC DOMAIN CONTAINING PROTEIN"/>
    <property type="match status" value="1"/>
</dbReference>
<accession>A0A1J4KV96</accession>
<dbReference type="AlphaFoldDB" id="A0A1J4KV96"/>
<feature type="domain" description="Palmitoyltransferase DHHC" evidence="9">
    <location>
        <begin position="102"/>
        <end position="202"/>
    </location>
</feature>
<keyword evidence="11" id="KW-1185">Reference proteome</keyword>
<dbReference type="InterPro" id="IPR039859">
    <property type="entry name" value="PFA4/ZDH16/20/ERF2-like"/>
</dbReference>
<dbReference type="PROSITE" id="PS51257">
    <property type="entry name" value="PROKAR_LIPOPROTEIN"/>
    <property type="match status" value="1"/>
</dbReference>
<dbReference type="EC" id="2.3.1.225" evidence="8"/>
<dbReference type="GO" id="GO:0016020">
    <property type="term" value="C:membrane"/>
    <property type="evidence" value="ECO:0007669"/>
    <property type="project" value="UniProtKB-SubCell"/>
</dbReference>
<dbReference type="EMBL" id="MLAK01000273">
    <property type="protein sequence ID" value="OHT15066.1"/>
    <property type="molecule type" value="Genomic_DNA"/>
</dbReference>
<comment type="similarity">
    <text evidence="7">Belongs to the DHHC palmitoyltransferase family. PFA5 subfamily.</text>
</comment>
<evidence type="ECO:0000259" key="9">
    <source>
        <dbReference type="Pfam" id="PF01529"/>
    </source>
</evidence>
<organism evidence="10 11">
    <name type="scientific">Tritrichomonas foetus</name>
    <dbReference type="NCBI Taxonomy" id="1144522"/>
    <lineage>
        <taxon>Eukaryota</taxon>
        <taxon>Metamonada</taxon>
        <taxon>Parabasalia</taxon>
        <taxon>Tritrichomonadida</taxon>
        <taxon>Tritrichomonadidae</taxon>
        <taxon>Tritrichomonas</taxon>
    </lineage>
</organism>
<dbReference type="GeneID" id="94849155"/>
<protein>
    <recommendedName>
        <fullName evidence="8">Palmitoyltransferase</fullName>
        <ecNumber evidence="8">2.3.1.225</ecNumber>
    </recommendedName>
</protein>
<dbReference type="GO" id="GO:0019706">
    <property type="term" value="F:protein-cysteine S-palmitoyltransferase activity"/>
    <property type="evidence" value="ECO:0007669"/>
    <property type="project" value="UniProtKB-EC"/>
</dbReference>
<comment type="domain">
    <text evidence="8">The DHHC domain is required for palmitoyltransferase activity.</text>
</comment>
<name>A0A1J4KV96_9EUKA</name>
<dbReference type="PROSITE" id="PS50216">
    <property type="entry name" value="DHHC"/>
    <property type="match status" value="1"/>
</dbReference>
<dbReference type="InterPro" id="IPR001594">
    <property type="entry name" value="Palmitoyltrfase_DHHC"/>
</dbReference>
<evidence type="ECO:0000256" key="2">
    <source>
        <dbReference type="ARBA" id="ARBA00022679"/>
    </source>
</evidence>
<feature type="transmembrane region" description="Helical" evidence="8">
    <location>
        <begin position="44"/>
        <end position="65"/>
    </location>
</feature>
<evidence type="ECO:0000256" key="1">
    <source>
        <dbReference type="ARBA" id="ARBA00004141"/>
    </source>
</evidence>
<dbReference type="OrthoDB" id="430659at2759"/>
<dbReference type="GO" id="GO:0005794">
    <property type="term" value="C:Golgi apparatus"/>
    <property type="evidence" value="ECO:0007669"/>
    <property type="project" value="TreeGrafter"/>
</dbReference>
<evidence type="ECO:0000256" key="8">
    <source>
        <dbReference type="RuleBase" id="RU079119"/>
    </source>
</evidence>
<reference evidence="10" key="1">
    <citation type="submission" date="2016-10" db="EMBL/GenBank/DDBJ databases">
        <authorList>
            <person name="Benchimol M."/>
            <person name="Almeida L.G."/>
            <person name="Vasconcelos A.T."/>
            <person name="Perreira-Neves A."/>
            <person name="Rosa I.A."/>
            <person name="Tasca T."/>
            <person name="Bogo M.R."/>
            <person name="de Souza W."/>
        </authorList>
    </citation>
    <scope>NUCLEOTIDE SEQUENCE [LARGE SCALE GENOMIC DNA]</scope>
    <source>
        <strain evidence="10">K</strain>
    </source>
</reference>
<evidence type="ECO:0000256" key="4">
    <source>
        <dbReference type="ARBA" id="ARBA00022989"/>
    </source>
</evidence>
<keyword evidence="3 8" id="KW-0812">Transmembrane</keyword>
<feature type="transmembrane region" description="Helical" evidence="8">
    <location>
        <begin position="12"/>
        <end position="32"/>
    </location>
</feature>
<evidence type="ECO:0000313" key="11">
    <source>
        <dbReference type="Proteomes" id="UP000179807"/>
    </source>
</evidence>